<evidence type="ECO:0000313" key="3">
    <source>
        <dbReference type="Proteomes" id="UP001476798"/>
    </source>
</evidence>
<sequence length="107" mass="11944">RNHAVRIKKLPKGTVSFHTQSEQRFVGVVEKEVVSATNKNASPTKGKEKVYFCTNENNEGPKPVATPRPDRLVNRLKSITLDDASAPRLVILRQPRGPDNTKVQPNM</sequence>
<proteinExistence type="predicted"/>
<feature type="non-terminal residue" evidence="2">
    <location>
        <position position="1"/>
    </location>
</feature>
<dbReference type="EMBL" id="JAHRIO010010518">
    <property type="protein sequence ID" value="MEQ2161407.1"/>
    <property type="molecule type" value="Genomic_DNA"/>
</dbReference>
<evidence type="ECO:0000259" key="1">
    <source>
        <dbReference type="Pfam" id="PF12901"/>
    </source>
</evidence>
<name>A0ABV0MQP0_9TELE</name>
<organism evidence="2 3">
    <name type="scientific">Goodea atripinnis</name>
    <dbReference type="NCBI Taxonomy" id="208336"/>
    <lineage>
        <taxon>Eukaryota</taxon>
        <taxon>Metazoa</taxon>
        <taxon>Chordata</taxon>
        <taxon>Craniata</taxon>
        <taxon>Vertebrata</taxon>
        <taxon>Euteleostomi</taxon>
        <taxon>Actinopterygii</taxon>
        <taxon>Neopterygii</taxon>
        <taxon>Teleostei</taxon>
        <taxon>Neoteleostei</taxon>
        <taxon>Acanthomorphata</taxon>
        <taxon>Ovalentaria</taxon>
        <taxon>Atherinomorphae</taxon>
        <taxon>Cyprinodontiformes</taxon>
        <taxon>Goodeidae</taxon>
        <taxon>Goodea</taxon>
    </lineage>
</organism>
<dbReference type="Proteomes" id="UP001476798">
    <property type="component" value="Unassembled WGS sequence"/>
</dbReference>
<dbReference type="Pfam" id="PF12901">
    <property type="entry name" value="SUZ-C"/>
    <property type="match status" value="1"/>
</dbReference>
<dbReference type="InterPro" id="IPR024642">
    <property type="entry name" value="SUZ-C"/>
</dbReference>
<protein>
    <recommendedName>
        <fullName evidence="1">SUZ-C domain-containing protein</fullName>
    </recommendedName>
</protein>
<keyword evidence="3" id="KW-1185">Reference proteome</keyword>
<feature type="domain" description="SUZ-C" evidence="1">
    <location>
        <begin position="84"/>
        <end position="102"/>
    </location>
</feature>
<dbReference type="PANTHER" id="PTHR12913:SF2">
    <property type="entry name" value="COLD SHOCK DOMAIN-CONTAINING PROTEIN E1 ISOFORM X1"/>
    <property type="match status" value="1"/>
</dbReference>
<evidence type="ECO:0000313" key="2">
    <source>
        <dbReference type="EMBL" id="MEQ2161407.1"/>
    </source>
</evidence>
<accession>A0ABV0MQP0</accession>
<comment type="caution">
    <text evidence="2">The sequence shown here is derived from an EMBL/GenBank/DDBJ whole genome shotgun (WGS) entry which is preliminary data.</text>
</comment>
<dbReference type="PANTHER" id="PTHR12913">
    <property type="entry name" value="UNR PROTEIN N-RAS UPSTREAM GENE PROTEIN"/>
    <property type="match status" value="1"/>
</dbReference>
<reference evidence="2 3" key="1">
    <citation type="submission" date="2021-06" db="EMBL/GenBank/DDBJ databases">
        <authorList>
            <person name="Palmer J.M."/>
        </authorList>
    </citation>
    <scope>NUCLEOTIDE SEQUENCE [LARGE SCALE GENOMIC DNA]</scope>
    <source>
        <strain evidence="2 3">GA_2019</strain>
        <tissue evidence="2">Muscle</tissue>
    </source>
</reference>
<gene>
    <name evidence="2" type="ORF">GOODEAATRI_009370</name>
</gene>